<name>A0A975M7G7_9MICC</name>
<dbReference type="RefSeq" id="WP_210231060.1">
    <property type="nucleotide sequence ID" value="NZ_CP076022.1"/>
</dbReference>
<reference evidence="1 2" key="1">
    <citation type="submission" date="2021-05" db="EMBL/GenBank/DDBJ databases">
        <title>Novel species in genus Arthrobacter.</title>
        <authorList>
            <person name="Zhang G."/>
        </authorList>
    </citation>
    <scope>NUCLEOTIDE SEQUENCE [LARGE SCALE GENOMIC DNA]</scope>
    <source>
        <strain evidence="2">zg-ZUI227</strain>
    </source>
</reference>
<protein>
    <submittedName>
        <fullName evidence="1">Uncharacterized protein</fullName>
    </submittedName>
</protein>
<dbReference type="AlphaFoldDB" id="A0A975M7G7"/>
<dbReference type="Proteomes" id="UP000676885">
    <property type="component" value="Chromosome"/>
</dbReference>
<proteinExistence type="predicted"/>
<sequence length="91" mass="8514">MILSASSAVSGAGAGWAGAGWIGAGGRGAAVVLAGAAEVRDGVGLADDVLRPALGLGALLGAELDVSGSLPQPARNTADSARAIAVPPAVV</sequence>
<evidence type="ECO:0000313" key="2">
    <source>
        <dbReference type="Proteomes" id="UP000676885"/>
    </source>
</evidence>
<keyword evidence="2" id="KW-1185">Reference proteome</keyword>
<evidence type="ECO:0000313" key="1">
    <source>
        <dbReference type="EMBL" id="QWC11383.1"/>
    </source>
</evidence>
<accession>A0A975M7G7</accession>
<gene>
    <name evidence="1" type="ORF">KKR91_07470</name>
</gene>
<dbReference type="KEGG" id="ajg:KKR91_07470"/>
<dbReference type="EMBL" id="CP076022">
    <property type="protein sequence ID" value="QWC11383.1"/>
    <property type="molecule type" value="Genomic_DNA"/>
</dbReference>
<organism evidence="1 2">
    <name type="scientific">Arthrobacter jiangjiafuii</name>
    <dbReference type="NCBI Taxonomy" id="2817475"/>
    <lineage>
        <taxon>Bacteria</taxon>
        <taxon>Bacillati</taxon>
        <taxon>Actinomycetota</taxon>
        <taxon>Actinomycetes</taxon>
        <taxon>Micrococcales</taxon>
        <taxon>Micrococcaceae</taxon>
        <taxon>Arthrobacter</taxon>
    </lineage>
</organism>